<evidence type="ECO:0000256" key="1">
    <source>
        <dbReference type="ARBA" id="ARBA00004123"/>
    </source>
</evidence>
<protein>
    <recommendedName>
        <fullName evidence="5">Vezatin</fullName>
    </recommendedName>
</protein>
<evidence type="ECO:0000256" key="10">
    <source>
        <dbReference type="ARBA" id="ARBA00023054"/>
    </source>
</evidence>
<proteinExistence type="inferred from homology"/>
<keyword evidence="8" id="KW-0965">Cell junction</keyword>
<dbReference type="Proteomes" id="UP001311232">
    <property type="component" value="Unassembled WGS sequence"/>
</dbReference>
<dbReference type="InterPro" id="IPR026859">
    <property type="entry name" value="Myosin-bd"/>
</dbReference>
<dbReference type="GO" id="GO:0017022">
    <property type="term" value="F:myosin binding"/>
    <property type="evidence" value="ECO:0007669"/>
    <property type="project" value="InterPro"/>
</dbReference>
<feature type="domain" description="Myosin-binding" evidence="14">
    <location>
        <begin position="19"/>
        <end position="190"/>
    </location>
</feature>
<dbReference type="Pfam" id="PF12632">
    <property type="entry name" value="Vezatin"/>
    <property type="match status" value="1"/>
</dbReference>
<dbReference type="AlphaFoldDB" id="A0AAV9S436"/>
<evidence type="ECO:0000256" key="11">
    <source>
        <dbReference type="ARBA" id="ARBA00023136"/>
    </source>
</evidence>
<evidence type="ECO:0000313" key="16">
    <source>
        <dbReference type="Proteomes" id="UP001311232"/>
    </source>
</evidence>
<keyword evidence="11" id="KW-0472">Membrane</keyword>
<feature type="compositionally biased region" description="Basic and acidic residues" evidence="13">
    <location>
        <begin position="405"/>
        <end position="420"/>
    </location>
</feature>
<dbReference type="PANTHER" id="PTHR15989:SF5">
    <property type="entry name" value="VEZATIN"/>
    <property type="match status" value="1"/>
</dbReference>
<dbReference type="InterPro" id="IPR026858">
    <property type="entry name" value="Vezatin"/>
</dbReference>
<sequence length="535" mass="58934">MKVCRCKHSFPSCVVSLTPRTFPLNSEVDNVTNYVCAVPLKELGLGLGIEHLGDEQAQELTDDYSLPALKMLFQLWLGQSSECFRRLALLLSPHRTEESEEGRTKEDTSPPPCPSPPPAPLHRSVAAVTEPLHRALASCLADVQHSYDFHRHFEMQPRMTSSDRSGRVREKCRELNALHTSIRSLQLHLKALLSEMIILEDDLEKLMVSKELTELTLEGYQGLSKRLQQLQPHMQASTGCWDDTVGQVERMLKRANAYPGNSDDTEQFGPLVPEVLVPPPSYPLILDRDPVPEEMELEAYVSDSDSDGEGRGSWSDMLSPEERERQRREREESGRVLSELKAVLGFRASEGERMKRKQMLFSDQAAASPSVLTQSPDPAAPGSVGAAGTGAEEGNYLSECPAGNKGEEGEGKDDRVRPDPVTEFSCGSEERELGGPSVCGGGGASELHQYDGVMEEEEERQNGLDCFLKPRIPAVSVMDRLTGLHGSETLSFSSALAAQVAARSQSLVNMEEMMFGDDDEEEEEGGENSRTSAQD</sequence>
<keyword evidence="10" id="KW-0175">Coiled coil</keyword>
<reference evidence="15 16" key="1">
    <citation type="submission" date="2021-06" db="EMBL/GenBank/DDBJ databases">
        <authorList>
            <person name="Palmer J.M."/>
        </authorList>
    </citation>
    <scope>NUCLEOTIDE SEQUENCE [LARGE SCALE GENOMIC DNA]</scope>
    <source>
        <strain evidence="15 16">MEX-2019</strain>
        <tissue evidence="15">Muscle</tissue>
    </source>
</reference>
<comment type="subcellular location">
    <subcellularLocation>
        <location evidence="2">Cell junction</location>
        <location evidence="2">Adherens junction</location>
    </subcellularLocation>
    <subcellularLocation>
        <location evidence="3">Cell membrane</location>
        <topology evidence="3">Multi-pass membrane protein</topology>
    </subcellularLocation>
    <subcellularLocation>
        <location evidence="1">Nucleus</location>
    </subcellularLocation>
</comment>
<evidence type="ECO:0000256" key="6">
    <source>
        <dbReference type="ARBA" id="ARBA00022475"/>
    </source>
</evidence>
<dbReference type="EMBL" id="JAHHUM010000914">
    <property type="protein sequence ID" value="KAK5615964.1"/>
    <property type="molecule type" value="Genomic_DNA"/>
</dbReference>
<evidence type="ECO:0000256" key="13">
    <source>
        <dbReference type="SAM" id="MobiDB-lite"/>
    </source>
</evidence>
<dbReference type="GO" id="GO:0005886">
    <property type="term" value="C:plasma membrane"/>
    <property type="evidence" value="ECO:0007669"/>
    <property type="project" value="UniProtKB-SubCell"/>
</dbReference>
<evidence type="ECO:0000256" key="12">
    <source>
        <dbReference type="ARBA" id="ARBA00023242"/>
    </source>
</evidence>
<dbReference type="PANTHER" id="PTHR15989">
    <property type="entry name" value="VEZATIN"/>
    <property type="match status" value="1"/>
</dbReference>
<evidence type="ECO:0000256" key="5">
    <source>
        <dbReference type="ARBA" id="ARBA00018125"/>
    </source>
</evidence>
<feature type="region of interest" description="Disordered" evidence="13">
    <location>
        <begin position="300"/>
        <end position="335"/>
    </location>
</feature>
<evidence type="ECO:0000313" key="15">
    <source>
        <dbReference type="EMBL" id="KAK5615964.1"/>
    </source>
</evidence>
<evidence type="ECO:0000256" key="7">
    <source>
        <dbReference type="ARBA" id="ARBA00022692"/>
    </source>
</evidence>
<comment type="caution">
    <text evidence="15">The sequence shown here is derived from an EMBL/GenBank/DDBJ whole genome shotgun (WGS) entry which is preliminary data.</text>
</comment>
<evidence type="ECO:0000256" key="2">
    <source>
        <dbReference type="ARBA" id="ARBA00004536"/>
    </source>
</evidence>
<feature type="region of interest" description="Disordered" evidence="13">
    <location>
        <begin position="514"/>
        <end position="535"/>
    </location>
</feature>
<keyword evidence="12" id="KW-0539">Nucleus</keyword>
<dbReference type="GO" id="GO:0005634">
    <property type="term" value="C:nucleus"/>
    <property type="evidence" value="ECO:0007669"/>
    <property type="project" value="UniProtKB-SubCell"/>
</dbReference>
<feature type="region of interest" description="Disordered" evidence="13">
    <location>
        <begin position="366"/>
        <end position="446"/>
    </location>
</feature>
<name>A0AAV9S436_9TELE</name>
<evidence type="ECO:0000256" key="4">
    <source>
        <dbReference type="ARBA" id="ARBA00007245"/>
    </source>
</evidence>
<keyword evidence="16" id="KW-1185">Reference proteome</keyword>
<keyword evidence="7" id="KW-0812">Transmembrane</keyword>
<feature type="region of interest" description="Disordered" evidence="13">
    <location>
        <begin position="95"/>
        <end position="122"/>
    </location>
</feature>
<keyword evidence="6" id="KW-1003">Cell membrane</keyword>
<evidence type="ECO:0000256" key="3">
    <source>
        <dbReference type="ARBA" id="ARBA00004651"/>
    </source>
</evidence>
<organism evidence="15 16">
    <name type="scientific">Crenichthys baileyi</name>
    <name type="common">White River springfish</name>
    <dbReference type="NCBI Taxonomy" id="28760"/>
    <lineage>
        <taxon>Eukaryota</taxon>
        <taxon>Metazoa</taxon>
        <taxon>Chordata</taxon>
        <taxon>Craniata</taxon>
        <taxon>Vertebrata</taxon>
        <taxon>Euteleostomi</taxon>
        <taxon>Actinopterygii</taxon>
        <taxon>Neopterygii</taxon>
        <taxon>Teleostei</taxon>
        <taxon>Neoteleostei</taxon>
        <taxon>Acanthomorphata</taxon>
        <taxon>Ovalentaria</taxon>
        <taxon>Atherinomorphae</taxon>
        <taxon>Cyprinodontiformes</taxon>
        <taxon>Goodeidae</taxon>
        <taxon>Crenichthys</taxon>
    </lineage>
</organism>
<feature type="compositionally biased region" description="Polar residues" evidence="13">
    <location>
        <begin position="366"/>
        <end position="376"/>
    </location>
</feature>
<keyword evidence="9" id="KW-1133">Transmembrane helix</keyword>
<feature type="compositionally biased region" description="Basic and acidic residues" evidence="13">
    <location>
        <begin position="95"/>
        <end position="108"/>
    </location>
</feature>
<accession>A0AAV9S436</accession>
<comment type="similarity">
    <text evidence="4">Belongs to the vezatin family.</text>
</comment>
<dbReference type="GO" id="GO:0005912">
    <property type="term" value="C:adherens junction"/>
    <property type="evidence" value="ECO:0007669"/>
    <property type="project" value="UniProtKB-SubCell"/>
</dbReference>
<feature type="compositionally biased region" description="Acidic residues" evidence="13">
    <location>
        <begin position="514"/>
        <end position="526"/>
    </location>
</feature>
<gene>
    <name evidence="15" type="ORF">CRENBAI_019437</name>
</gene>
<feature type="compositionally biased region" description="Pro residues" evidence="13">
    <location>
        <begin position="109"/>
        <end position="120"/>
    </location>
</feature>
<feature type="compositionally biased region" description="Basic and acidic residues" evidence="13">
    <location>
        <begin position="320"/>
        <end position="334"/>
    </location>
</feature>
<evidence type="ECO:0000256" key="8">
    <source>
        <dbReference type="ARBA" id="ARBA00022949"/>
    </source>
</evidence>
<evidence type="ECO:0000259" key="14">
    <source>
        <dbReference type="Pfam" id="PF12632"/>
    </source>
</evidence>
<evidence type="ECO:0000256" key="9">
    <source>
        <dbReference type="ARBA" id="ARBA00022989"/>
    </source>
</evidence>
<dbReference type="GO" id="GO:0098609">
    <property type="term" value="P:cell-cell adhesion"/>
    <property type="evidence" value="ECO:0007669"/>
    <property type="project" value="InterPro"/>
</dbReference>